<proteinExistence type="predicted"/>
<dbReference type="Proteomes" id="UP000577362">
    <property type="component" value="Unassembled WGS sequence"/>
</dbReference>
<dbReference type="InterPro" id="IPR018511">
    <property type="entry name" value="Hemolysin-typ_Ca-bd_CS"/>
</dbReference>
<dbReference type="PROSITE" id="PS00330">
    <property type="entry name" value="HEMOLYSIN_CALCIUM"/>
    <property type="match status" value="5"/>
</dbReference>
<dbReference type="GO" id="GO:0005576">
    <property type="term" value="C:extracellular region"/>
    <property type="evidence" value="ECO:0007669"/>
    <property type="project" value="UniProtKB-SubCell"/>
</dbReference>
<evidence type="ECO:0000256" key="1">
    <source>
        <dbReference type="ARBA" id="ARBA00004613"/>
    </source>
</evidence>
<evidence type="ECO:0000313" key="4">
    <source>
        <dbReference type="Proteomes" id="UP000577362"/>
    </source>
</evidence>
<dbReference type="InterPro" id="IPR001343">
    <property type="entry name" value="Hemolysn_Ca-bd"/>
</dbReference>
<dbReference type="InterPro" id="IPR011049">
    <property type="entry name" value="Serralysin-like_metalloprot_C"/>
</dbReference>
<comment type="caution">
    <text evidence="3">The sequence shown here is derived from an EMBL/GenBank/DDBJ whole genome shotgun (WGS) entry which is preliminary data.</text>
</comment>
<dbReference type="AlphaFoldDB" id="A0A840BSM9"/>
<dbReference type="RefSeq" id="WP_183316105.1">
    <property type="nucleotide sequence ID" value="NZ_JACIEN010000001.1"/>
</dbReference>
<dbReference type="PANTHER" id="PTHR38340">
    <property type="entry name" value="S-LAYER PROTEIN"/>
    <property type="match status" value="1"/>
</dbReference>
<dbReference type="SUPFAM" id="SSF51120">
    <property type="entry name" value="beta-Roll"/>
    <property type="match status" value="5"/>
</dbReference>
<accession>A0A840BSM9</accession>
<comment type="subcellular location">
    <subcellularLocation>
        <location evidence="1">Secreted</location>
    </subcellularLocation>
</comment>
<sequence length="602" mass="61199">MPVGTDDDDRLYGTRFADVLEGLGGDDDLVGYAGDDSLFGGDGNDRLWGGPGADLLDGGAGRDTAVYLSSLAGVTVDLRLSGPQESAGDAAGDVLVGIENITGSRFDDVLIGDSGNNTLRGGAGADIIDGGDGMRDRASYAFSPEAVDVNLDRPGPQIGGDAQGDMLYNIEDLTGSSHDDRLTGDNRDNVINGGAGADIIDGRGGSDTVEYTGSPTGVNVDLTRSGPQIGGYAQGDVLISIENVYGTEHDDYIAGNSGANRLSGGAGNDVIIGGTGWGYDHINAGTGDDLVVLNGVGRADGGEGTDHLVLDFRAAQTQLAPGPGGNWEFVGFSATHNADTGEIYLSSLGVGKSGAAVGFEQLTIEGSTGRDSFIGTPGADVIRGHEGNDFISGGGGADFLDGGTGFDRLMIDERDATDDLLVDVASGIIPGGATAIGFEHLVVMTGSGNDTVYGLDGDSGLGNLAGVTLTGDYFLLGDGDDVAYGGAGGDRLDGEAGNDRLYGEAGNDHFYGGDGDDQLWGGAGADVFNYVGNETGYDRIEDFEDGSDRIRFLGGPLTNVDEVLAASREVDGGVAIEFGDGGIFIAGIELSDLDAGDFLFGY</sequence>
<keyword evidence="2" id="KW-0964">Secreted</keyword>
<dbReference type="PANTHER" id="PTHR38340:SF1">
    <property type="entry name" value="S-LAYER PROTEIN"/>
    <property type="match status" value="1"/>
</dbReference>
<name>A0A840BSM9_9HYPH</name>
<dbReference type="GO" id="GO:0005509">
    <property type="term" value="F:calcium ion binding"/>
    <property type="evidence" value="ECO:0007669"/>
    <property type="project" value="InterPro"/>
</dbReference>
<reference evidence="3 4" key="1">
    <citation type="submission" date="2020-08" db="EMBL/GenBank/DDBJ databases">
        <title>Genomic Encyclopedia of Type Strains, Phase IV (KMG-IV): sequencing the most valuable type-strain genomes for metagenomic binning, comparative biology and taxonomic classification.</title>
        <authorList>
            <person name="Goeker M."/>
        </authorList>
    </citation>
    <scope>NUCLEOTIDE SEQUENCE [LARGE SCALE GENOMIC DNA]</scope>
    <source>
        <strain evidence="3 4">DSM 103737</strain>
    </source>
</reference>
<dbReference type="InterPro" id="IPR050557">
    <property type="entry name" value="RTX_toxin/Mannuronan_C5-epim"/>
</dbReference>
<organism evidence="3 4">
    <name type="scientific">Chelatococcus caeni</name>
    <dbReference type="NCBI Taxonomy" id="1348468"/>
    <lineage>
        <taxon>Bacteria</taxon>
        <taxon>Pseudomonadati</taxon>
        <taxon>Pseudomonadota</taxon>
        <taxon>Alphaproteobacteria</taxon>
        <taxon>Hyphomicrobiales</taxon>
        <taxon>Chelatococcaceae</taxon>
        <taxon>Chelatococcus</taxon>
    </lineage>
</organism>
<evidence type="ECO:0000313" key="3">
    <source>
        <dbReference type="EMBL" id="MBB4016421.1"/>
    </source>
</evidence>
<dbReference type="Pfam" id="PF00353">
    <property type="entry name" value="HemolysinCabind"/>
    <property type="match status" value="7"/>
</dbReference>
<evidence type="ECO:0000256" key="2">
    <source>
        <dbReference type="ARBA" id="ARBA00022525"/>
    </source>
</evidence>
<keyword evidence="4" id="KW-1185">Reference proteome</keyword>
<dbReference type="Gene3D" id="2.150.10.10">
    <property type="entry name" value="Serralysin-like metalloprotease, C-terminal"/>
    <property type="match status" value="5"/>
</dbReference>
<dbReference type="EMBL" id="JACIEN010000001">
    <property type="protein sequence ID" value="MBB4016421.1"/>
    <property type="molecule type" value="Genomic_DNA"/>
</dbReference>
<protein>
    <submittedName>
        <fullName evidence="3">Ca2+-binding RTX toxin-like protein</fullName>
    </submittedName>
</protein>
<gene>
    <name evidence="3" type="ORF">GGR16_001427</name>
</gene>
<dbReference type="PRINTS" id="PR00313">
    <property type="entry name" value="CABNDNGRPT"/>
</dbReference>